<dbReference type="Gene3D" id="1.10.10.60">
    <property type="entry name" value="Homeodomain-like"/>
    <property type="match status" value="1"/>
</dbReference>
<dbReference type="Pfam" id="PF13426">
    <property type="entry name" value="PAS_9"/>
    <property type="match status" value="1"/>
</dbReference>
<dbReference type="InterPro" id="IPR058031">
    <property type="entry name" value="AAA_lid_NorR"/>
</dbReference>
<evidence type="ECO:0000256" key="3">
    <source>
        <dbReference type="ARBA" id="ARBA00023015"/>
    </source>
</evidence>
<dbReference type="GO" id="GO:0005524">
    <property type="term" value="F:ATP binding"/>
    <property type="evidence" value="ECO:0007669"/>
    <property type="project" value="UniProtKB-KW"/>
</dbReference>
<dbReference type="InterPro" id="IPR002197">
    <property type="entry name" value="HTH_Fis"/>
</dbReference>
<evidence type="ECO:0000256" key="4">
    <source>
        <dbReference type="ARBA" id="ARBA00023125"/>
    </source>
</evidence>
<comment type="caution">
    <text evidence="8">The sequence shown here is derived from an EMBL/GenBank/DDBJ whole genome shotgun (WGS) entry which is preliminary data.</text>
</comment>
<dbReference type="GO" id="GO:0006355">
    <property type="term" value="P:regulation of DNA-templated transcription"/>
    <property type="evidence" value="ECO:0007669"/>
    <property type="project" value="InterPro"/>
</dbReference>
<dbReference type="Pfam" id="PF00158">
    <property type="entry name" value="Sigma54_activat"/>
    <property type="match status" value="1"/>
</dbReference>
<dbReference type="Pfam" id="PF25601">
    <property type="entry name" value="AAA_lid_14"/>
    <property type="match status" value="1"/>
</dbReference>
<feature type="region of interest" description="Disordered" evidence="6">
    <location>
        <begin position="1"/>
        <end position="25"/>
    </location>
</feature>
<gene>
    <name evidence="8" type="ORF">NP533_08015</name>
</gene>
<evidence type="ECO:0000256" key="1">
    <source>
        <dbReference type="ARBA" id="ARBA00022741"/>
    </source>
</evidence>
<dbReference type="InterPro" id="IPR027417">
    <property type="entry name" value="P-loop_NTPase"/>
</dbReference>
<dbReference type="SUPFAM" id="SSF52540">
    <property type="entry name" value="P-loop containing nucleoside triphosphate hydrolases"/>
    <property type="match status" value="1"/>
</dbReference>
<dbReference type="AlphaFoldDB" id="A0A9X4CY73"/>
<dbReference type="PROSITE" id="PS00676">
    <property type="entry name" value="SIGMA54_INTERACT_2"/>
    <property type="match status" value="1"/>
</dbReference>
<keyword evidence="1" id="KW-0547">Nucleotide-binding</keyword>
<dbReference type="SUPFAM" id="SSF55785">
    <property type="entry name" value="PYP-like sensor domain (PAS domain)"/>
    <property type="match status" value="1"/>
</dbReference>
<dbReference type="CDD" id="cd00009">
    <property type="entry name" value="AAA"/>
    <property type="match status" value="1"/>
</dbReference>
<dbReference type="InterPro" id="IPR025943">
    <property type="entry name" value="Sigma_54_int_dom_ATP-bd_2"/>
</dbReference>
<dbReference type="PROSITE" id="PS50045">
    <property type="entry name" value="SIGMA54_INTERACT_4"/>
    <property type="match status" value="1"/>
</dbReference>
<feature type="domain" description="Sigma-54 factor interaction" evidence="7">
    <location>
        <begin position="331"/>
        <end position="556"/>
    </location>
</feature>
<keyword evidence="4" id="KW-0238">DNA-binding</keyword>
<keyword evidence="2" id="KW-0067">ATP-binding</keyword>
<accession>A0A9X4CY73</accession>
<dbReference type="PANTHER" id="PTHR32071:SF77">
    <property type="entry name" value="TRANSCRIPTIONAL REGULATORY PROTEIN"/>
    <property type="match status" value="1"/>
</dbReference>
<evidence type="ECO:0000256" key="6">
    <source>
        <dbReference type="SAM" id="MobiDB-lite"/>
    </source>
</evidence>
<dbReference type="Proteomes" id="UP001150678">
    <property type="component" value="Unassembled WGS sequence"/>
</dbReference>
<dbReference type="PRINTS" id="PR01590">
    <property type="entry name" value="HTHFIS"/>
</dbReference>
<dbReference type="EMBL" id="JANIAN010000007">
    <property type="protein sequence ID" value="MDD2106154.1"/>
    <property type="molecule type" value="Genomic_DNA"/>
</dbReference>
<evidence type="ECO:0000259" key="7">
    <source>
        <dbReference type="PROSITE" id="PS50045"/>
    </source>
</evidence>
<dbReference type="FunFam" id="3.40.50.300:FF:000006">
    <property type="entry name" value="DNA-binding transcriptional regulator NtrC"/>
    <property type="match status" value="1"/>
</dbReference>
<dbReference type="RefSeq" id="WP_274078658.1">
    <property type="nucleotide sequence ID" value="NZ_JANIAN010000007.1"/>
</dbReference>
<evidence type="ECO:0000256" key="2">
    <source>
        <dbReference type="ARBA" id="ARBA00022840"/>
    </source>
</evidence>
<proteinExistence type="predicted"/>
<dbReference type="GO" id="GO:0043565">
    <property type="term" value="F:sequence-specific DNA binding"/>
    <property type="evidence" value="ECO:0007669"/>
    <property type="project" value="InterPro"/>
</dbReference>
<dbReference type="SUPFAM" id="SSF46689">
    <property type="entry name" value="Homeodomain-like"/>
    <property type="match status" value="1"/>
</dbReference>
<name>A0A9X4CY73_9PSED</name>
<organism evidence="8 9">
    <name type="scientific">Pseudomonas asiatica</name>
    <dbReference type="NCBI Taxonomy" id="2219225"/>
    <lineage>
        <taxon>Bacteria</taxon>
        <taxon>Pseudomonadati</taxon>
        <taxon>Pseudomonadota</taxon>
        <taxon>Gammaproteobacteria</taxon>
        <taxon>Pseudomonadales</taxon>
        <taxon>Pseudomonadaceae</taxon>
        <taxon>Pseudomonas</taxon>
    </lineage>
</organism>
<feature type="compositionally biased region" description="Polar residues" evidence="6">
    <location>
        <begin position="1"/>
        <end position="14"/>
    </location>
</feature>
<dbReference type="Gene3D" id="1.10.8.60">
    <property type="match status" value="1"/>
</dbReference>
<dbReference type="Gene3D" id="3.30.450.40">
    <property type="match status" value="1"/>
</dbReference>
<protein>
    <submittedName>
        <fullName evidence="8">Sigma-54-dependent Fis family transcriptional regulator</fullName>
    </submittedName>
</protein>
<reference evidence="8" key="1">
    <citation type="submission" date="2022-07" db="EMBL/GenBank/DDBJ databases">
        <title>Multi-strain Analysis of Pseudomonas putida Reveals Metabolic and Genetic Diversity.</title>
        <authorList>
            <person name="Monk J.M."/>
        </authorList>
    </citation>
    <scope>NUCLEOTIDE SEQUENCE</scope>
    <source>
        <strain evidence="8">17514</strain>
    </source>
</reference>
<dbReference type="InterPro" id="IPR000014">
    <property type="entry name" value="PAS"/>
</dbReference>
<dbReference type="PANTHER" id="PTHR32071">
    <property type="entry name" value="TRANSCRIPTIONAL REGULATORY PROTEIN"/>
    <property type="match status" value="1"/>
</dbReference>
<dbReference type="SMART" id="SM00382">
    <property type="entry name" value="AAA"/>
    <property type="match status" value="1"/>
</dbReference>
<dbReference type="InterPro" id="IPR003018">
    <property type="entry name" value="GAF"/>
</dbReference>
<dbReference type="InterPro" id="IPR009057">
    <property type="entry name" value="Homeodomain-like_sf"/>
</dbReference>
<dbReference type="Gene3D" id="3.40.50.300">
    <property type="entry name" value="P-loop containing nucleotide triphosphate hydrolases"/>
    <property type="match status" value="1"/>
</dbReference>
<keyword evidence="3" id="KW-0805">Transcription regulation</keyword>
<dbReference type="Pfam" id="PF02954">
    <property type="entry name" value="HTH_8"/>
    <property type="match status" value="1"/>
</dbReference>
<dbReference type="InterPro" id="IPR003593">
    <property type="entry name" value="AAA+_ATPase"/>
</dbReference>
<evidence type="ECO:0000313" key="8">
    <source>
        <dbReference type="EMBL" id="MDD2106154.1"/>
    </source>
</evidence>
<evidence type="ECO:0000256" key="5">
    <source>
        <dbReference type="ARBA" id="ARBA00023163"/>
    </source>
</evidence>
<dbReference type="SUPFAM" id="SSF55781">
    <property type="entry name" value="GAF domain-like"/>
    <property type="match status" value="1"/>
</dbReference>
<sequence length="662" mass="73400">MQSNHFSRHAQQVHTVAHGGAGEGGSDPSIARSWLRCLEDYHLDPSVIEAPVVLEHGRLLESRERLRQVLQIADHEMNSLHQQLSGAGHAVLLTDARGVILNCVSAPTERRSFERAGLWLGADWSEAREGTNGIGTCLVERQALTIHQNEHFRGRHTGLTCSASPVFDPHGELLAVLDVSSARPDVSRQSQFHTMALVNLSAKMIESCYFLRHFEQQWLLRFHLQAESVGLFSEGLLAFDGDGRICAANQSALNLLGTVRGGVLGKPLERFFACSHDELFSRATPGGSTAWPLHTLDGRQVFASLRGQARAPVWSVPAAQPRPAREVEPLICLLDPALQNDFRRSVRVFERDVPLLLRGETGCGKEAFAQAVHQASERRGKPFVAINCASIPESLIESELFGYRGGSFTGARKEGMRGKLLQADGGTLLLDEIGDMPLALQTRLLRVLEERQVVPIGGEPQAVDVRIVSATHRDLLERVEQGSFREDLYYRLNGLEVALPAVRERSDKAQLLDFLLRQEAQGEPIDIEPRARQALLDFAWPGNVRQMRNVLRTLVALCEDSRIMFPDLPAILRNGTVPVGAALCRERAAERPQGPSRADQFAGAASQPDRDTRPLLQDAERQALLETLEAKHWHLTRVAEHLGISRNTLYRKLRKHGITRAD</sequence>
<feature type="region of interest" description="Disordered" evidence="6">
    <location>
        <begin position="588"/>
        <end position="613"/>
    </location>
</feature>
<dbReference type="InterPro" id="IPR002078">
    <property type="entry name" value="Sigma_54_int"/>
</dbReference>
<dbReference type="InterPro" id="IPR035965">
    <property type="entry name" value="PAS-like_dom_sf"/>
</dbReference>
<keyword evidence="5" id="KW-0804">Transcription</keyword>
<dbReference type="Pfam" id="PF01590">
    <property type="entry name" value="GAF"/>
    <property type="match status" value="1"/>
</dbReference>
<dbReference type="InterPro" id="IPR029016">
    <property type="entry name" value="GAF-like_dom_sf"/>
</dbReference>
<evidence type="ECO:0000313" key="9">
    <source>
        <dbReference type="Proteomes" id="UP001150678"/>
    </source>
</evidence>